<dbReference type="SUPFAM" id="SSF53474">
    <property type="entry name" value="alpha/beta-Hydrolases"/>
    <property type="match status" value="1"/>
</dbReference>
<dbReference type="RefSeq" id="WP_307691715.1">
    <property type="nucleotide sequence ID" value="NZ_JAUSRO010000015.1"/>
</dbReference>
<dbReference type="GO" id="GO:0016787">
    <property type="term" value="F:hydrolase activity"/>
    <property type="evidence" value="ECO:0007669"/>
    <property type="project" value="UniProtKB-KW"/>
</dbReference>
<proteinExistence type="predicted"/>
<dbReference type="EMBL" id="JAUSRO010000015">
    <property type="protein sequence ID" value="MDP9901952.1"/>
    <property type="molecule type" value="Genomic_DNA"/>
</dbReference>
<feature type="domain" description="Dienelactone hydrolase" evidence="1">
    <location>
        <begin position="17"/>
        <end position="235"/>
    </location>
</feature>
<accession>A0ABT9SF26</accession>
<dbReference type="PANTHER" id="PTHR22946">
    <property type="entry name" value="DIENELACTONE HYDROLASE DOMAIN-CONTAINING PROTEIN-RELATED"/>
    <property type="match status" value="1"/>
</dbReference>
<sequence>MSTTPLRYDADGLTFCGQLACPDGQGKVPGILVFPEAPGVGPHVIRRAAALAQLNYVALAADVNGEGMVYEDPKTMLESIGLLKSQPERLYRRLQAGLQALADAPQVDPDRLAVIGYCFGGWCALELARTGAALRGVAVFHGALNSPQEGSASQIRGKLLVCTGAADPLVPLEQVTGFSEEMSAAGIDWQVHLYGGTGHGFTSPEAGSNPRPGFGYSPSSDRRSWAELRQFLTEIF</sequence>
<keyword evidence="3" id="KW-1185">Reference proteome</keyword>
<protein>
    <submittedName>
        <fullName evidence="2">Dienelactone hydrolase</fullName>
    </submittedName>
</protein>
<evidence type="ECO:0000313" key="3">
    <source>
        <dbReference type="Proteomes" id="UP001226867"/>
    </source>
</evidence>
<dbReference type="Proteomes" id="UP001226867">
    <property type="component" value="Unassembled WGS sequence"/>
</dbReference>
<keyword evidence="2" id="KW-0378">Hydrolase</keyword>
<evidence type="ECO:0000259" key="1">
    <source>
        <dbReference type="Pfam" id="PF01738"/>
    </source>
</evidence>
<name>A0ABT9SF26_9BURK</name>
<organism evidence="2 3">
    <name type="scientific">Variovorax ginsengisoli</name>
    <dbReference type="NCBI Taxonomy" id="363844"/>
    <lineage>
        <taxon>Bacteria</taxon>
        <taxon>Pseudomonadati</taxon>
        <taxon>Pseudomonadota</taxon>
        <taxon>Betaproteobacteria</taxon>
        <taxon>Burkholderiales</taxon>
        <taxon>Comamonadaceae</taxon>
        <taxon>Variovorax</taxon>
    </lineage>
</organism>
<comment type="caution">
    <text evidence="2">The sequence shown here is derived from an EMBL/GenBank/DDBJ whole genome shotgun (WGS) entry which is preliminary data.</text>
</comment>
<evidence type="ECO:0000313" key="2">
    <source>
        <dbReference type="EMBL" id="MDP9901952.1"/>
    </source>
</evidence>
<reference evidence="2 3" key="1">
    <citation type="submission" date="2023-07" db="EMBL/GenBank/DDBJ databases">
        <title>Sorghum-associated microbial communities from plants grown in Nebraska, USA.</title>
        <authorList>
            <person name="Schachtman D."/>
        </authorList>
    </citation>
    <scope>NUCLEOTIDE SEQUENCE [LARGE SCALE GENOMIC DNA]</scope>
    <source>
        <strain evidence="2 3">DS1607</strain>
    </source>
</reference>
<dbReference type="InterPro" id="IPR050261">
    <property type="entry name" value="FrsA_esterase"/>
</dbReference>
<dbReference type="Gene3D" id="3.40.50.1820">
    <property type="entry name" value="alpha/beta hydrolase"/>
    <property type="match status" value="1"/>
</dbReference>
<gene>
    <name evidence="2" type="ORF">J2W36_004224</name>
</gene>
<dbReference type="PANTHER" id="PTHR22946:SF0">
    <property type="entry name" value="DIENELACTONE HYDROLASE DOMAIN-CONTAINING PROTEIN"/>
    <property type="match status" value="1"/>
</dbReference>
<dbReference type="Pfam" id="PF01738">
    <property type="entry name" value="DLH"/>
    <property type="match status" value="1"/>
</dbReference>
<dbReference type="InterPro" id="IPR029058">
    <property type="entry name" value="AB_hydrolase_fold"/>
</dbReference>
<dbReference type="InterPro" id="IPR002925">
    <property type="entry name" value="Dienelactn_hydro"/>
</dbReference>